<evidence type="ECO:0000256" key="3">
    <source>
        <dbReference type="ARBA" id="ARBA00023163"/>
    </source>
</evidence>
<dbReference type="InterPro" id="IPR010499">
    <property type="entry name" value="AraC_E-bd"/>
</dbReference>
<dbReference type="AlphaFoldDB" id="A0A330LQN8"/>
<keyword evidence="6" id="KW-1185">Reference proteome</keyword>
<evidence type="ECO:0000259" key="4">
    <source>
        <dbReference type="PROSITE" id="PS01124"/>
    </source>
</evidence>
<dbReference type="InterPro" id="IPR029442">
    <property type="entry name" value="GyrI-like"/>
</dbReference>
<organism evidence="5 6">
    <name type="scientific">Moritella yayanosii</name>
    <dbReference type="NCBI Taxonomy" id="69539"/>
    <lineage>
        <taxon>Bacteria</taxon>
        <taxon>Pseudomonadati</taxon>
        <taxon>Pseudomonadota</taxon>
        <taxon>Gammaproteobacteria</taxon>
        <taxon>Alteromonadales</taxon>
        <taxon>Moritellaceae</taxon>
        <taxon>Moritella</taxon>
    </lineage>
</organism>
<dbReference type="Proteomes" id="UP000250163">
    <property type="component" value="Chromosome MORIYA"/>
</dbReference>
<dbReference type="SUPFAM" id="SSF55136">
    <property type="entry name" value="Probable bacterial effector-binding domain"/>
    <property type="match status" value="1"/>
</dbReference>
<dbReference type="Gene3D" id="3.20.80.10">
    <property type="entry name" value="Regulatory factor, effector binding domain"/>
    <property type="match status" value="1"/>
</dbReference>
<dbReference type="EMBL" id="LS483250">
    <property type="protein sequence ID" value="SQD78168.1"/>
    <property type="molecule type" value="Genomic_DNA"/>
</dbReference>
<dbReference type="InterPro" id="IPR018060">
    <property type="entry name" value="HTH_AraC"/>
</dbReference>
<evidence type="ECO:0000256" key="1">
    <source>
        <dbReference type="ARBA" id="ARBA00023015"/>
    </source>
</evidence>
<name>A0A330LQN8_9GAMM</name>
<dbReference type="SMART" id="SM00342">
    <property type="entry name" value="HTH_ARAC"/>
    <property type="match status" value="1"/>
</dbReference>
<accession>A0A330LQN8</accession>
<dbReference type="PRINTS" id="PR00032">
    <property type="entry name" value="HTHARAC"/>
</dbReference>
<feature type="domain" description="HTH araC/xylS-type" evidence="4">
    <location>
        <begin position="36"/>
        <end position="135"/>
    </location>
</feature>
<dbReference type="GO" id="GO:0043565">
    <property type="term" value="F:sequence-specific DNA binding"/>
    <property type="evidence" value="ECO:0007669"/>
    <property type="project" value="InterPro"/>
</dbReference>
<dbReference type="InterPro" id="IPR009057">
    <property type="entry name" value="Homeodomain-like_sf"/>
</dbReference>
<protein>
    <submittedName>
        <fullName evidence="5">AraC-type DNA-binding domain-containing protein</fullName>
    </submittedName>
</protein>
<dbReference type="InterPro" id="IPR050908">
    <property type="entry name" value="SmbC-like"/>
</dbReference>
<dbReference type="SUPFAM" id="SSF46689">
    <property type="entry name" value="Homeodomain-like"/>
    <property type="match status" value="2"/>
</dbReference>
<dbReference type="InterPro" id="IPR020449">
    <property type="entry name" value="Tscrpt_reg_AraC-type_HTH"/>
</dbReference>
<keyword evidence="3" id="KW-0804">Transcription</keyword>
<dbReference type="InterPro" id="IPR011256">
    <property type="entry name" value="Reg_factor_effector_dom_sf"/>
</dbReference>
<proteinExistence type="predicted"/>
<dbReference type="InterPro" id="IPR018062">
    <property type="entry name" value="HTH_AraC-typ_CS"/>
</dbReference>
<dbReference type="Pfam" id="PF06445">
    <property type="entry name" value="GyrI-like"/>
    <property type="match status" value="1"/>
</dbReference>
<keyword evidence="2 5" id="KW-0238">DNA-binding</keyword>
<evidence type="ECO:0000313" key="6">
    <source>
        <dbReference type="Proteomes" id="UP000250163"/>
    </source>
</evidence>
<dbReference type="PANTHER" id="PTHR40055:SF1">
    <property type="entry name" value="TRANSCRIPTIONAL REGULATOR YGIV-RELATED"/>
    <property type="match status" value="1"/>
</dbReference>
<dbReference type="KEGG" id="mya:MORIYA_1690"/>
<dbReference type="PANTHER" id="PTHR40055">
    <property type="entry name" value="TRANSCRIPTIONAL REGULATOR YGIV-RELATED"/>
    <property type="match status" value="1"/>
</dbReference>
<gene>
    <name evidence="5" type="ORF">MORIYA_1690</name>
</gene>
<evidence type="ECO:0000313" key="5">
    <source>
        <dbReference type="EMBL" id="SQD78168.1"/>
    </source>
</evidence>
<sequence length="316" mass="36099">MSIYALIDVHLCFYKITMPITPLLSPSSNQQTSRINDVLNFIHRDISAELPARQLAKVAAYSEQHFHRVFKSVVGESVHQYIRRSRLEFAANQLMFDTRSSVVTVATKSGFASVSSFSRAFKATFAMSPGEWRRKDLATSTPPYLRDPEIAAAYSRIQNHILPRVQLIQLPERHVAYVRHQGYGRSIRLAWQTLLAWANVEGRSYQQQFGLHHSNPAFVALEQCRYVACLAIDKPLLRRGTVNSMVIPGGLHAVFKLTGKYGELLPYLSKIIEQWLPSSGFKMQSTPAYVHYQKNHFLDEDEQFELQFCLPVSTFF</sequence>
<dbReference type="Pfam" id="PF12833">
    <property type="entry name" value="HTH_18"/>
    <property type="match status" value="1"/>
</dbReference>
<dbReference type="PROSITE" id="PS01124">
    <property type="entry name" value="HTH_ARAC_FAMILY_2"/>
    <property type="match status" value="1"/>
</dbReference>
<dbReference type="GO" id="GO:0003700">
    <property type="term" value="F:DNA-binding transcription factor activity"/>
    <property type="evidence" value="ECO:0007669"/>
    <property type="project" value="InterPro"/>
</dbReference>
<dbReference type="Gene3D" id="1.10.10.60">
    <property type="entry name" value="Homeodomain-like"/>
    <property type="match status" value="2"/>
</dbReference>
<dbReference type="SMART" id="SM00871">
    <property type="entry name" value="AraC_E_bind"/>
    <property type="match status" value="1"/>
</dbReference>
<keyword evidence="1" id="KW-0805">Transcription regulation</keyword>
<dbReference type="PROSITE" id="PS00041">
    <property type="entry name" value="HTH_ARAC_FAMILY_1"/>
    <property type="match status" value="1"/>
</dbReference>
<evidence type="ECO:0000256" key="2">
    <source>
        <dbReference type="ARBA" id="ARBA00023125"/>
    </source>
</evidence>
<reference evidence="6" key="1">
    <citation type="submission" date="2018-05" db="EMBL/GenBank/DDBJ databases">
        <authorList>
            <person name="Cea G.-C."/>
            <person name="William W."/>
        </authorList>
    </citation>
    <scope>NUCLEOTIDE SEQUENCE [LARGE SCALE GENOMIC DNA]</scope>
    <source>
        <strain evidence="6">DB21MT 5</strain>
    </source>
</reference>